<feature type="disulfide bond" evidence="9">
    <location>
        <begin position="961"/>
        <end position="971"/>
    </location>
</feature>
<gene>
    <name evidence="14" type="primary">LOC105419222</name>
</gene>
<feature type="domain" description="SRCR" evidence="13">
    <location>
        <begin position="597"/>
        <end position="642"/>
    </location>
</feature>
<evidence type="ECO:0000256" key="8">
    <source>
        <dbReference type="ARBA" id="ARBA00023180"/>
    </source>
</evidence>
<dbReference type="Pfam" id="PF00530">
    <property type="entry name" value="SRCR"/>
    <property type="match status" value="7"/>
</dbReference>
<feature type="disulfide bond" evidence="9">
    <location>
        <begin position="164"/>
        <end position="225"/>
    </location>
</feature>
<feature type="domain" description="SRCR" evidence="13">
    <location>
        <begin position="799"/>
        <end position="909"/>
    </location>
</feature>
<evidence type="ECO:0000256" key="12">
    <source>
        <dbReference type="SAM" id="SignalP"/>
    </source>
</evidence>
<feature type="domain" description="SRCR" evidence="13">
    <location>
        <begin position="498"/>
        <end position="596"/>
    </location>
</feature>
<keyword evidence="2 11" id="KW-0812">Transmembrane</keyword>
<dbReference type="Ensembl" id="ENSTRUT00000070289.1">
    <property type="protein sequence ID" value="ENSTRUP00000066915.1"/>
    <property type="gene ID" value="ENSTRUG00000024517.2"/>
</dbReference>
<feature type="disulfide bond" evidence="9">
    <location>
        <begin position="365"/>
        <end position="375"/>
    </location>
</feature>
<keyword evidence="3 12" id="KW-0732">Signal</keyword>
<evidence type="ECO:0000256" key="10">
    <source>
        <dbReference type="SAM" id="MobiDB-lite"/>
    </source>
</evidence>
<dbReference type="InterPro" id="IPR036772">
    <property type="entry name" value="SRCR-like_dom_sf"/>
</dbReference>
<feature type="disulfide bond" evidence="9">
    <location>
        <begin position="324"/>
        <end position="388"/>
    </location>
</feature>
<dbReference type="FunFam" id="3.10.250.10:FF:000004">
    <property type="entry name" value="Scavenger receptor cysteine-rich type 1 protein M130"/>
    <property type="match status" value="1"/>
</dbReference>
<reference evidence="14" key="2">
    <citation type="submission" date="2025-08" db="UniProtKB">
        <authorList>
            <consortium name="Ensembl"/>
        </authorList>
    </citation>
    <scope>IDENTIFICATION</scope>
</reference>
<dbReference type="OMA" id="NIWACEK"/>
<evidence type="ECO:0000256" key="7">
    <source>
        <dbReference type="ARBA" id="ARBA00023157"/>
    </source>
</evidence>
<dbReference type="InParanoid" id="A0A674N026"/>
<evidence type="ECO:0000313" key="15">
    <source>
        <dbReference type="Proteomes" id="UP000005226"/>
    </source>
</evidence>
<feature type="compositionally biased region" description="Polar residues" evidence="10">
    <location>
        <begin position="1204"/>
        <end position="1217"/>
    </location>
</feature>
<protein>
    <recommendedName>
        <fullName evidence="13">SRCR domain-containing protein</fullName>
    </recommendedName>
</protein>
<dbReference type="GO" id="GO:0016020">
    <property type="term" value="C:membrane"/>
    <property type="evidence" value="ECO:0007669"/>
    <property type="project" value="UniProtKB-SubCell"/>
</dbReference>
<dbReference type="FunFam" id="3.10.250.10:FF:000016">
    <property type="entry name" value="Scavenger receptor cysteine-rich protein type 12"/>
    <property type="match status" value="1"/>
</dbReference>
<keyword evidence="4" id="KW-0677">Repeat</keyword>
<dbReference type="SUPFAM" id="SSF56487">
    <property type="entry name" value="SRCR-like"/>
    <property type="match status" value="9"/>
</dbReference>
<feature type="domain" description="SRCR" evidence="13">
    <location>
        <begin position="126"/>
        <end position="226"/>
    </location>
</feature>
<dbReference type="PRINTS" id="PR00258">
    <property type="entry name" value="SPERACTRCPTR"/>
</dbReference>
<evidence type="ECO:0000256" key="5">
    <source>
        <dbReference type="ARBA" id="ARBA00022989"/>
    </source>
</evidence>
<name>A0A674N026_TAKRU</name>
<evidence type="ECO:0000256" key="4">
    <source>
        <dbReference type="ARBA" id="ARBA00022737"/>
    </source>
</evidence>
<sequence>MWFILLCTALPQLLFAQGDINKLILRDGKSPCEGHLQVYHKGEWRYVGDKNWKRSTEEVVCRSTNCGTPVSSKESFRPSDSKVWLNDLNCNGNESHLWDCENPGWGTSNFQKDTARKVQCSNNIKIRLDGFKCAGAVEYSTDGENYSGYICADNWGDDEANMLCQTLGCGTRKEIPLPELMKTNAFESSEKTIIKCSDIKNVENLWQCATTAEIPICSHPASVICTDHKRVRLRGNSKNVCQGLLEIEDQSESWIPVTNANRVSPELSCSQMFCGTNASQTTDDAGMKLNCTDKVSVVLMDKDRGTDCHGVVYIKVNNTVHPVCASTWTMTEAEVVCRERGCGTVTDTRIISPRRRNGIMDYVKCSGTESSLWHCPAKHREQSKSIPCSTLAYVVCAASLDVRLVDGRGRCVGTVEINYEGTWQKVFAERWTDTNSNTVCSYLKCGKGRSFGPSPFITQQGRTVTCPPNAVHISDCKISGFSPVGEQGVMLICEDHYDVFLSGNDSCTGTVMIDHGTKIHRLSGSRNTWNEEAANDVCQRVNCGRAINFSSSPIDSVNNDVSIVSYNCLNSTSLLKCKNTTLPSNDTRTVATVTCSERITANLTSECWGHVNICVGTKCGGVSKVSWTQNMSVMLCDNLGCGKPVQPTRNQEYFQEVIIASLYPTAHTRNVSQSVIVMKNDRDSIENPAYVVCSGSIKTNIKPSRYKCSGNVEIFREGQWVPVCKDSLKSTVTQNTICRELKCGQAFKMIDYFGPKTADSVISSIQCPHNDSDTVKDCNIDLSFVNGLCTHGGLQCSDWRQMELKFNQTCSGAVFVYSKGKRSAVSAQNWTETEGRRLCQDLKCGNFKSKEEIDSVESFWNASFSCKGMKDPESIWDCEMPRVPSRGRQKQLFIECQDEPVVTLSGKCRGEVKINNRSVCSHNWNFDYSHLACQEQQDCRDAVFSDSTATITKRRLQHVACESYHDKLGQCHSFEDLCPGGPVSVYCIGGVRFKTTGRCGGQIKVNYRNQWENVCLLGLPSKLKDKLCQELGCQGYNSSIEKPIKKSTTKVRMEIALDCTSEHNDIRYCVVQKPCGTVQPAEIYCKGYVLETTNNAPRWISSVLPIILGGIFLLLLIFAAVCIGKKHRKKVLTRIWSKKETEFKNHNSEDIKSKTDEMDFSRHDFRLESKVNMAGTIQRKSFLSNDDIELVETQHLTSETTTVGVPGQNHLQNSSSDHYTDGESYEVDDPRENYDDIEACSEITKVEVHDSHEHTSEIFTRYPGQDEDYLVPGIDGSSLLHFYHHHY</sequence>
<evidence type="ECO:0000256" key="2">
    <source>
        <dbReference type="ARBA" id="ARBA00022692"/>
    </source>
</evidence>
<dbReference type="PROSITE" id="PS50287">
    <property type="entry name" value="SRCR_2"/>
    <property type="match status" value="11"/>
</dbReference>
<keyword evidence="15" id="KW-1185">Reference proteome</keyword>
<evidence type="ECO:0000256" key="11">
    <source>
        <dbReference type="SAM" id="Phobius"/>
    </source>
</evidence>
<evidence type="ECO:0000259" key="13">
    <source>
        <dbReference type="PROSITE" id="PS50287"/>
    </source>
</evidence>
<feature type="signal peptide" evidence="12">
    <location>
        <begin position="1"/>
        <end position="16"/>
    </location>
</feature>
<dbReference type="Gene3D" id="3.10.250.10">
    <property type="entry name" value="SRCR-like domain"/>
    <property type="match status" value="8"/>
</dbReference>
<reference evidence="14" key="3">
    <citation type="submission" date="2025-09" db="UniProtKB">
        <authorList>
            <consortium name="Ensembl"/>
        </authorList>
    </citation>
    <scope>IDENTIFICATION</scope>
</reference>
<feature type="domain" description="SRCR" evidence="13">
    <location>
        <begin position="901"/>
        <end position="988"/>
    </location>
</feature>
<feature type="transmembrane region" description="Helical" evidence="11">
    <location>
        <begin position="1099"/>
        <end position="1124"/>
    </location>
</feature>
<feature type="domain" description="SRCR" evidence="13">
    <location>
        <begin position="699"/>
        <end position="797"/>
    </location>
</feature>
<accession>A0A674N026</accession>
<dbReference type="Proteomes" id="UP000005226">
    <property type="component" value="Chromosome 3"/>
</dbReference>
<proteinExistence type="predicted"/>
<feature type="domain" description="SRCR" evidence="13">
    <location>
        <begin position="231"/>
        <end position="274"/>
    </location>
</feature>
<keyword evidence="8" id="KW-0325">Glycoprotein</keyword>
<comment type="subcellular location">
    <subcellularLocation>
        <location evidence="1">Membrane</location>
        <topology evidence="1">Single-pass membrane protein</topology>
    </subcellularLocation>
</comment>
<evidence type="ECO:0000256" key="1">
    <source>
        <dbReference type="ARBA" id="ARBA00004167"/>
    </source>
</evidence>
<dbReference type="GeneTree" id="ENSGT00940000157963"/>
<comment type="caution">
    <text evidence="9">Lacks conserved residue(s) required for the propagation of feature annotation.</text>
</comment>
<feature type="disulfide bond" evidence="9">
    <location>
        <begin position="90"/>
        <end position="100"/>
    </location>
</feature>
<feature type="disulfide bond" evidence="9">
    <location>
        <begin position="466"/>
        <end position="476"/>
    </location>
</feature>
<keyword evidence="5 11" id="KW-1133">Transmembrane helix</keyword>
<feature type="disulfide bond" evidence="9">
    <location>
        <begin position="1059"/>
        <end position="1069"/>
    </location>
</feature>
<dbReference type="SMART" id="SM00202">
    <property type="entry name" value="SR"/>
    <property type="match status" value="5"/>
</dbReference>
<evidence type="ECO:0000313" key="14">
    <source>
        <dbReference type="Ensembl" id="ENSTRUP00000066915.1"/>
    </source>
</evidence>
<keyword evidence="7 9" id="KW-1015">Disulfide bond</keyword>
<feature type="region of interest" description="Disordered" evidence="10">
    <location>
        <begin position="1204"/>
        <end position="1227"/>
    </location>
</feature>
<organism evidence="14 15">
    <name type="scientific">Takifugu rubripes</name>
    <name type="common">Japanese pufferfish</name>
    <name type="synonym">Fugu rubripes</name>
    <dbReference type="NCBI Taxonomy" id="31033"/>
    <lineage>
        <taxon>Eukaryota</taxon>
        <taxon>Metazoa</taxon>
        <taxon>Chordata</taxon>
        <taxon>Craniata</taxon>
        <taxon>Vertebrata</taxon>
        <taxon>Euteleostomi</taxon>
        <taxon>Actinopterygii</taxon>
        <taxon>Neopterygii</taxon>
        <taxon>Teleostei</taxon>
        <taxon>Neoteleostei</taxon>
        <taxon>Acanthomorphata</taxon>
        <taxon>Eupercaria</taxon>
        <taxon>Tetraodontiformes</taxon>
        <taxon>Tetradontoidea</taxon>
        <taxon>Tetraodontidae</taxon>
        <taxon>Takifugu</taxon>
    </lineage>
</organism>
<feature type="domain" description="SRCR" evidence="13">
    <location>
        <begin position="402"/>
        <end position="504"/>
    </location>
</feature>
<feature type="domain" description="SRCR" evidence="13">
    <location>
        <begin position="297"/>
        <end position="397"/>
    </location>
</feature>
<reference evidence="14 15" key="1">
    <citation type="journal article" date="2011" name="Genome Biol. Evol.">
        <title>Integration of the genetic map and genome assembly of fugu facilitates insights into distinct features of genome evolution in teleosts and mammals.</title>
        <authorList>
            <person name="Kai W."/>
            <person name="Kikuchi K."/>
            <person name="Tohari S."/>
            <person name="Chew A.K."/>
            <person name="Tay A."/>
            <person name="Fujiwara A."/>
            <person name="Hosoya S."/>
            <person name="Suetake H."/>
            <person name="Naruse K."/>
            <person name="Brenner S."/>
            <person name="Suzuki Y."/>
            <person name="Venkatesh B."/>
        </authorList>
    </citation>
    <scope>NUCLEOTIDE SEQUENCE [LARGE SCALE GENOMIC DNA]</scope>
</reference>
<feature type="domain" description="SRCR" evidence="13">
    <location>
        <begin position="985"/>
        <end position="1086"/>
    </location>
</feature>
<keyword evidence="6 11" id="KW-0472">Membrane</keyword>
<feature type="chain" id="PRO_5025484361" description="SRCR domain-containing protein" evidence="12">
    <location>
        <begin position="17"/>
        <end position="1287"/>
    </location>
</feature>
<evidence type="ECO:0000256" key="6">
    <source>
        <dbReference type="ARBA" id="ARBA00023136"/>
    </source>
</evidence>
<dbReference type="PANTHER" id="PTHR19331:SF471">
    <property type="entry name" value="SRCR DOMAIN-CONTAINING PROTEIN"/>
    <property type="match status" value="1"/>
</dbReference>
<feature type="domain" description="SRCR" evidence="13">
    <location>
        <begin position="23"/>
        <end position="121"/>
    </location>
</feature>
<dbReference type="InterPro" id="IPR001190">
    <property type="entry name" value="SRCR"/>
</dbReference>
<dbReference type="PANTHER" id="PTHR19331">
    <property type="entry name" value="SCAVENGER RECEPTOR DOMAIN-CONTAINING"/>
    <property type="match status" value="1"/>
</dbReference>
<evidence type="ECO:0000256" key="9">
    <source>
        <dbReference type="PROSITE-ProRule" id="PRU00196"/>
    </source>
</evidence>
<evidence type="ECO:0000256" key="3">
    <source>
        <dbReference type="ARBA" id="ARBA00022729"/>
    </source>
</evidence>